<protein>
    <submittedName>
        <fullName evidence="1">Uncharacterized protein</fullName>
    </submittedName>
</protein>
<dbReference type="Proteomes" id="UP001345013">
    <property type="component" value="Unassembled WGS sequence"/>
</dbReference>
<accession>A0ABR0KC27</accession>
<evidence type="ECO:0000313" key="2">
    <source>
        <dbReference type="Proteomes" id="UP001345013"/>
    </source>
</evidence>
<gene>
    <name evidence="1" type="ORF">LTR24_004538</name>
</gene>
<proteinExistence type="predicted"/>
<dbReference type="EMBL" id="JAVRRG010000047">
    <property type="protein sequence ID" value="KAK5093135.1"/>
    <property type="molecule type" value="Genomic_DNA"/>
</dbReference>
<keyword evidence="2" id="KW-1185">Reference proteome</keyword>
<organism evidence="1 2">
    <name type="scientific">Lithohypha guttulata</name>
    <dbReference type="NCBI Taxonomy" id="1690604"/>
    <lineage>
        <taxon>Eukaryota</taxon>
        <taxon>Fungi</taxon>
        <taxon>Dikarya</taxon>
        <taxon>Ascomycota</taxon>
        <taxon>Pezizomycotina</taxon>
        <taxon>Eurotiomycetes</taxon>
        <taxon>Chaetothyriomycetidae</taxon>
        <taxon>Chaetothyriales</taxon>
        <taxon>Trichomeriaceae</taxon>
        <taxon>Lithohypha</taxon>
    </lineage>
</organism>
<reference evidence="1 2" key="1">
    <citation type="submission" date="2023-08" db="EMBL/GenBank/DDBJ databases">
        <title>Black Yeasts Isolated from many extreme environments.</title>
        <authorList>
            <person name="Coleine C."/>
            <person name="Stajich J.E."/>
            <person name="Selbmann L."/>
        </authorList>
    </citation>
    <scope>NUCLEOTIDE SEQUENCE [LARGE SCALE GENOMIC DNA]</scope>
    <source>
        <strain evidence="1 2">CCFEE 5885</strain>
    </source>
</reference>
<name>A0ABR0KC27_9EURO</name>
<comment type="caution">
    <text evidence="1">The sequence shown here is derived from an EMBL/GenBank/DDBJ whole genome shotgun (WGS) entry which is preliminary data.</text>
</comment>
<sequence length="278" mass="31283">MEPNMQPNMQPYVQAPDEPRRQVYDKFAASGAPQMQMQMPYGVQRPYTPPHHQYGQFSVQAPITYPHLFGPLLAGIASFYRTQGCMQDQAGRWYKLLSGCDKRTYHFTPLRILPNGIVCAIVDGKMIWSDASPLAYPVAPQMSASGQLMNGNTPTAFLMQDTTMYQQNMPAMTNNMSAGMPMQNMPAYQQNLPLPAATNNMPSDEPTPPFDEQLVDPQLFPERDQGVDMGVSSPPQPPLDDNFNIAIDDAELADFDSDFDFCKYFEEEFEKIDRSNLI</sequence>
<evidence type="ECO:0000313" key="1">
    <source>
        <dbReference type="EMBL" id="KAK5093135.1"/>
    </source>
</evidence>